<dbReference type="SUPFAM" id="SSF111331">
    <property type="entry name" value="NAD kinase/diacylglycerol kinase-like"/>
    <property type="match status" value="1"/>
</dbReference>
<keyword evidence="6" id="KW-0963">Cytoplasm</keyword>
<sequence>MKVLGIFHKPSLKSVAEKFSEILFDENFHVEYVGSEIPSIEVDLTLVLGGDGTFLKAAHKVRNPLVGFKGGRLGFLSSYTLGDFDKFLEDLKNENFERDIRYFLKAGDFYTLNEVLLIRDPVQKMVDIQIFFQDGDFYFHADGLIISTPTGSTGYSLSLGGPIMLPNVNSFVITPVAPQFLASRSIIVPDDEEIIVRIDQEINLILDGMDFGKVREVNLKKSRRRIVILRPKDYNFSKSIKEKLGYGKRFL</sequence>
<keyword evidence="6" id="KW-0547">Nucleotide-binding</keyword>
<dbReference type="InterPro" id="IPR017438">
    <property type="entry name" value="ATP-NAD_kinase_N"/>
</dbReference>
<dbReference type="Proteomes" id="UP000185490">
    <property type="component" value="Chromosome"/>
</dbReference>
<evidence type="ECO:0000256" key="5">
    <source>
        <dbReference type="ARBA" id="ARBA00047925"/>
    </source>
</evidence>
<dbReference type="PANTHER" id="PTHR20275:SF0">
    <property type="entry name" value="NAD KINASE"/>
    <property type="match status" value="1"/>
</dbReference>
<dbReference type="PANTHER" id="PTHR20275">
    <property type="entry name" value="NAD KINASE"/>
    <property type="match status" value="1"/>
</dbReference>
<keyword evidence="4 6" id="KW-0520">NAD</keyword>
<evidence type="ECO:0000256" key="1">
    <source>
        <dbReference type="ARBA" id="ARBA00022679"/>
    </source>
</evidence>
<feature type="active site" description="Proton acceptor" evidence="6">
    <location>
        <position position="51"/>
    </location>
</feature>
<comment type="cofactor">
    <cofactor evidence="6">
        <name>a divalent metal cation</name>
        <dbReference type="ChEBI" id="CHEBI:60240"/>
    </cofactor>
</comment>
<name>A0ABM6GFX2_9BACT</name>
<comment type="catalytic activity">
    <reaction evidence="5 6">
        <text>NAD(+) + ATP = ADP + NADP(+) + H(+)</text>
        <dbReference type="Rhea" id="RHEA:18629"/>
        <dbReference type="ChEBI" id="CHEBI:15378"/>
        <dbReference type="ChEBI" id="CHEBI:30616"/>
        <dbReference type="ChEBI" id="CHEBI:57540"/>
        <dbReference type="ChEBI" id="CHEBI:58349"/>
        <dbReference type="ChEBI" id="CHEBI:456216"/>
        <dbReference type="EC" id="2.7.1.23"/>
    </reaction>
</comment>
<reference evidence="7 8" key="1">
    <citation type="submission" date="2014-02" db="EMBL/GenBank/DDBJ databases">
        <title>Diversity of Thermotogales isolates from hydrothermal vents.</title>
        <authorList>
            <person name="Haverkamp T.H.A."/>
            <person name="Lossouarn J."/>
            <person name="Geslin C."/>
            <person name="Nesbo C.L."/>
        </authorList>
    </citation>
    <scope>NUCLEOTIDE SEQUENCE [LARGE SCALE GENOMIC DNA]</scope>
    <source>
        <strain evidence="7 8">431</strain>
    </source>
</reference>
<dbReference type="EMBL" id="CP007389">
    <property type="protein sequence ID" value="APT74446.1"/>
    <property type="molecule type" value="Genomic_DNA"/>
</dbReference>
<keyword evidence="1 6" id="KW-0808">Transferase</keyword>
<keyword evidence="2 6" id="KW-0418">Kinase</keyword>
<evidence type="ECO:0000256" key="3">
    <source>
        <dbReference type="ARBA" id="ARBA00022857"/>
    </source>
</evidence>
<keyword evidence="6" id="KW-0067">ATP-binding</keyword>
<comment type="function">
    <text evidence="6">Involved in the regulation of the intracellular balance of NAD and NADP, and is a key enzyme in the biosynthesis of NADP. Catalyzes specifically the phosphorylation on 2'-hydroxyl of the adenosine moiety of NAD to yield NADP.</text>
</comment>
<comment type="caution">
    <text evidence="6">Lacks conserved residue(s) required for the propagation of feature annotation.</text>
</comment>
<feature type="binding site" evidence="6">
    <location>
        <begin position="153"/>
        <end position="158"/>
    </location>
    <ligand>
        <name>NAD(+)</name>
        <dbReference type="ChEBI" id="CHEBI:57540"/>
    </ligand>
</feature>
<evidence type="ECO:0000313" key="8">
    <source>
        <dbReference type="Proteomes" id="UP000185490"/>
    </source>
</evidence>
<feature type="binding site" evidence="6">
    <location>
        <position position="56"/>
    </location>
    <ligand>
        <name>NAD(+)</name>
        <dbReference type="ChEBI" id="CHEBI:57540"/>
    </ligand>
</feature>
<dbReference type="Gene3D" id="2.60.200.30">
    <property type="entry name" value="Probable inorganic polyphosphate/atp-NAD kinase, domain 2"/>
    <property type="match status" value="1"/>
</dbReference>
<dbReference type="Pfam" id="PF01513">
    <property type="entry name" value="NAD_kinase"/>
    <property type="match status" value="1"/>
</dbReference>
<accession>A0ABM6GFX2</accession>
<keyword evidence="3 6" id="KW-0521">NADP</keyword>
<feature type="binding site" evidence="6">
    <location>
        <begin position="51"/>
        <end position="52"/>
    </location>
    <ligand>
        <name>NAD(+)</name>
        <dbReference type="ChEBI" id="CHEBI:57540"/>
    </ligand>
</feature>
<evidence type="ECO:0000256" key="2">
    <source>
        <dbReference type="ARBA" id="ARBA00022777"/>
    </source>
</evidence>
<gene>
    <name evidence="7" type="primary">pnk</name>
    <name evidence="6" type="synonym">nadK</name>
    <name evidence="7" type="ORF">BW47_08180</name>
</gene>
<dbReference type="RefSeq" id="WP_012057745.1">
    <property type="nucleotide sequence ID" value="NZ_CP007389.1"/>
</dbReference>
<dbReference type="EC" id="2.7.1.23" evidence="6"/>
<proteinExistence type="inferred from homology"/>
<dbReference type="InterPro" id="IPR017437">
    <property type="entry name" value="ATP-NAD_kinase_PpnK-typ_C"/>
</dbReference>
<dbReference type="GO" id="GO:0003951">
    <property type="term" value="F:NAD+ kinase activity"/>
    <property type="evidence" value="ECO:0007669"/>
    <property type="project" value="UniProtKB-EC"/>
</dbReference>
<feature type="binding site" evidence="6">
    <location>
        <position position="124"/>
    </location>
    <ligand>
        <name>NAD(+)</name>
        <dbReference type="ChEBI" id="CHEBI:57540"/>
    </ligand>
</feature>
<protein>
    <recommendedName>
        <fullName evidence="6">NAD kinase</fullName>
        <ecNumber evidence="6">2.7.1.23</ecNumber>
    </recommendedName>
    <alternativeName>
        <fullName evidence="6">ATP-dependent NAD kinase</fullName>
    </alternativeName>
</protein>
<dbReference type="HAMAP" id="MF_00361">
    <property type="entry name" value="NAD_kinase"/>
    <property type="match status" value="1"/>
</dbReference>
<evidence type="ECO:0000313" key="7">
    <source>
        <dbReference type="EMBL" id="APT74446.1"/>
    </source>
</evidence>
<keyword evidence="8" id="KW-1185">Reference proteome</keyword>
<dbReference type="InterPro" id="IPR002504">
    <property type="entry name" value="NADK"/>
</dbReference>
<evidence type="ECO:0000256" key="4">
    <source>
        <dbReference type="ARBA" id="ARBA00023027"/>
    </source>
</evidence>
<dbReference type="Pfam" id="PF20143">
    <property type="entry name" value="NAD_kinase_C"/>
    <property type="match status" value="1"/>
</dbReference>
<feature type="binding site" evidence="6">
    <location>
        <position position="142"/>
    </location>
    <ligand>
        <name>NAD(+)</name>
        <dbReference type="ChEBI" id="CHEBI:57540"/>
    </ligand>
</feature>
<feature type="binding site" evidence="6">
    <location>
        <position position="177"/>
    </location>
    <ligand>
        <name>NAD(+)</name>
        <dbReference type="ChEBI" id="CHEBI:57540"/>
    </ligand>
</feature>
<dbReference type="Gene3D" id="3.40.50.10330">
    <property type="entry name" value="Probable inorganic polyphosphate/atp-NAD kinase, domain 1"/>
    <property type="match status" value="1"/>
</dbReference>
<comment type="subcellular location">
    <subcellularLocation>
        <location evidence="6">Cytoplasm</location>
    </subcellularLocation>
</comment>
<evidence type="ECO:0000256" key="6">
    <source>
        <dbReference type="HAMAP-Rule" id="MF_00361"/>
    </source>
</evidence>
<dbReference type="NCBIfam" id="NF010677">
    <property type="entry name" value="PRK14075.1"/>
    <property type="match status" value="1"/>
</dbReference>
<comment type="similarity">
    <text evidence="6">Belongs to the NAD kinase family.</text>
</comment>
<organism evidence="7 8">
    <name type="scientific">Thermosipho melanesiensis</name>
    <dbReference type="NCBI Taxonomy" id="46541"/>
    <lineage>
        <taxon>Bacteria</taxon>
        <taxon>Thermotogati</taxon>
        <taxon>Thermotogota</taxon>
        <taxon>Thermotogae</taxon>
        <taxon>Thermotogales</taxon>
        <taxon>Fervidobacteriaceae</taxon>
        <taxon>Thermosipho</taxon>
    </lineage>
</organism>
<dbReference type="InterPro" id="IPR016064">
    <property type="entry name" value="NAD/diacylglycerol_kinase_sf"/>
</dbReference>
<feature type="binding site" evidence="6">
    <location>
        <begin position="113"/>
        <end position="114"/>
    </location>
    <ligand>
        <name>NAD(+)</name>
        <dbReference type="ChEBI" id="CHEBI:57540"/>
    </ligand>
</feature>
<feature type="binding site" evidence="6">
    <location>
        <position position="140"/>
    </location>
    <ligand>
        <name>NAD(+)</name>
        <dbReference type="ChEBI" id="CHEBI:57540"/>
    </ligand>
</feature>